<dbReference type="GO" id="GO:0050660">
    <property type="term" value="F:flavin adenine dinucleotide binding"/>
    <property type="evidence" value="ECO:0007669"/>
    <property type="project" value="InterPro"/>
</dbReference>
<evidence type="ECO:0000313" key="10">
    <source>
        <dbReference type="Proteomes" id="UP000295727"/>
    </source>
</evidence>
<dbReference type="GO" id="GO:0016614">
    <property type="term" value="F:oxidoreductase activity, acting on CH-OH group of donors"/>
    <property type="evidence" value="ECO:0007669"/>
    <property type="project" value="InterPro"/>
</dbReference>
<evidence type="ECO:0000256" key="1">
    <source>
        <dbReference type="ARBA" id="ARBA00001974"/>
    </source>
</evidence>
<dbReference type="RefSeq" id="WP_134758931.1">
    <property type="nucleotide sequence ID" value="NZ_CP038151.1"/>
</dbReference>
<dbReference type="SUPFAM" id="SSF51905">
    <property type="entry name" value="FAD/NAD(P)-binding domain"/>
    <property type="match status" value="1"/>
</dbReference>
<accession>A0A4P7D5R5</accession>
<dbReference type="AlphaFoldDB" id="A0A4P7D5R5"/>
<evidence type="ECO:0000256" key="6">
    <source>
        <dbReference type="RuleBase" id="RU003968"/>
    </source>
</evidence>
<dbReference type="InterPro" id="IPR036188">
    <property type="entry name" value="FAD/NAD-bd_sf"/>
</dbReference>
<dbReference type="SUPFAM" id="SSF54373">
    <property type="entry name" value="FAD-linked reductases, C-terminal domain"/>
    <property type="match status" value="1"/>
</dbReference>
<comment type="similarity">
    <text evidence="2 6">Belongs to the GMC oxidoreductase family.</text>
</comment>
<dbReference type="Gene3D" id="3.30.560.10">
    <property type="entry name" value="Glucose Oxidase, domain 3"/>
    <property type="match status" value="1"/>
</dbReference>
<evidence type="ECO:0000259" key="8">
    <source>
        <dbReference type="PROSITE" id="PS00624"/>
    </source>
</evidence>
<protein>
    <submittedName>
        <fullName evidence="9">Glucose-methanol-choline oxidoreductase</fullName>
    </submittedName>
</protein>
<reference evidence="9 10" key="1">
    <citation type="submission" date="2019-03" db="EMBL/GenBank/DDBJ databases">
        <title>Paraburkholderia sp. 7MH5, isolated from subtropical forest soil.</title>
        <authorList>
            <person name="Gao Z.-H."/>
            <person name="Qiu L.-H."/>
        </authorList>
    </citation>
    <scope>NUCLEOTIDE SEQUENCE [LARGE SCALE GENOMIC DNA]</scope>
    <source>
        <strain evidence="9 10">7MH5</strain>
    </source>
</reference>
<organism evidence="9 10">
    <name type="scientific">Paraburkholderia pallida</name>
    <dbReference type="NCBI Taxonomy" id="2547399"/>
    <lineage>
        <taxon>Bacteria</taxon>
        <taxon>Pseudomonadati</taxon>
        <taxon>Pseudomonadota</taxon>
        <taxon>Betaproteobacteria</taxon>
        <taxon>Burkholderiales</taxon>
        <taxon>Burkholderiaceae</taxon>
        <taxon>Paraburkholderia</taxon>
    </lineage>
</organism>
<dbReference type="PROSITE" id="PS00623">
    <property type="entry name" value="GMC_OXRED_1"/>
    <property type="match status" value="1"/>
</dbReference>
<dbReference type="InterPro" id="IPR012132">
    <property type="entry name" value="GMC_OxRdtase"/>
</dbReference>
<name>A0A4P7D5R5_9BURK</name>
<dbReference type="EMBL" id="CP038151">
    <property type="protein sequence ID" value="QBR03438.1"/>
    <property type="molecule type" value="Genomic_DNA"/>
</dbReference>
<dbReference type="InterPro" id="IPR007867">
    <property type="entry name" value="GMC_OxRtase_C"/>
</dbReference>
<dbReference type="PROSITE" id="PS00624">
    <property type="entry name" value="GMC_OXRED_2"/>
    <property type="match status" value="1"/>
</dbReference>
<evidence type="ECO:0000259" key="7">
    <source>
        <dbReference type="PROSITE" id="PS00623"/>
    </source>
</evidence>
<evidence type="ECO:0000256" key="5">
    <source>
        <dbReference type="PIRSR" id="PIRSR000137-2"/>
    </source>
</evidence>
<dbReference type="PANTHER" id="PTHR11552">
    <property type="entry name" value="GLUCOSE-METHANOL-CHOLINE GMC OXIDOREDUCTASE"/>
    <property type="match status" value="1"/>
</dbReference>
<keyword evidence="4 5" id="KW-0274">FAD</keyword>
<dbReference type="Proteomes" id="UP000295727">
    <property type="component" value="Chromosome 4"/>
</dbReference>
<dbReference type="PANTHER" id="PTHR11552:SF147">
    <property type="entry name" value="CHOLINE DEHYDROGENASE, MITOCHONDRIAL"/>
    <property type="match status" value="1"/>
</dbReference>
<dbReference type="OrthoDB" id="9785276at2"/>
<dbReference type="InterPro" id="IPR000172">
    <property type="entry name" value="GMC_OxRdtase_N"/>
</dbReference>
<feature type="domain" description="Glucose-methanol-choline oxidoreductase N-terminal" evidence="7">
    <location>
        <begin position="82"/>
        <end position="105"/>
    </location>
</feature>
<dbReference type="KEGG" id="ppai:E1956_40655"/>
<feature type="binding site" evidence="5">
    <location>
        <position position="220"/>
    </location>
    <ligand>
        <name>FAD</name>
        <dbReference type="ChEBI" id="CHEBI:57692"/>
    </ligand>
</feature>
<sequence length="567" mass="62276">MSQVFDYIVVGGGSGGCVIAGRLSEDPNLTVCALEAGGRGDGTLVNTPTGAVAMMPTRINNWAFDTAPQAGLGGRTGYQPRGKTLGGSSAINAMVYIRGHRSDYDGWAALGNEGWAWDDVLPYFRLSEHNERFDDAWHGRDGPLWVSDLRTGNPFHARYREAALQAGLPLTDDFNGAQQEGIGIYQVTQKHGERWSAARAYLLPHLGRRDNLTVETHAQVLRIVFDGTRAVGVEVKQHGEVRTLRVRREVVLAAGALQTPQLLMLSGIGPARELERLGIHARLDLPGVGRNLQDHPDFIFGYRARSTDTMGVSLRGGLRMLLELARFRRERRGMLTSNFAEGGGFLKTRPELDAPDIQLHFVVALVDDHARRFHLGHGLSCHVCLLRPRSRGSVTLRSANPLDAPRIDPAFFADARDLEDMVAGFKLTRRLMQAPALARWITRDMFTAHVNTDDQIRDVLRQRTDTVYHPVGTCRMGHDALAVVDPQLRVRGVQGLRIVDASVMPTLIGGNTNAPTIMIAEKAVDLIRGVSRVAAQPHNDAQAEPHVEPHANYAPQARTVEARHAIA</sequence>
<dbReference type="PIRSF" id="PIRSF000137">
    <property type="entry name" value="Alcohol_oxidase"/>
    <property type="match status" value="1"/>
</dbReference>
<keyword evidence="10" id="KW-1185">Reference proteome</keyword>
<evidence type="ECO:0000256" key="3">
    <source>
        <dbReference type="ARBA" id="ARBA00022630"/>
    </source>
</evidence>
<feature type="binding site" evidence="5">
    <location>
        <begin position="92"/>
        <end position="95"/>
    </location>
    <ligand>
        <name>FAD</name>
        <dbReference type="ChEBI" id="CHEBI:57692"/>
    </ligand>
</feature>
<dbReference type="Gene3D" id="3.50.50.60">
    <property type="entry name" value="FAD/NAD(P)-binding domain"/>
    <property type="match status" value="1"/>
</dbReference>
<gene>
    <name evidence="9" type="ORF">E1956_40655</name>
</gene>
<evidence type="ECO:0000256" key="4">
    <source>
        <dbReference type="ARBA" id="ARBA00022827"/>
    </source>
</evidence>
<keyword evidence="3 6" id="KW-0285">Flavoprotein</keyword>
<dbReference type="Pfam" id="PF05199">
    <property type="entry name" value="GMC_oxred_C"/>
    <property type="match status" value="1"/>
</dbReference>
<feature type="domain" description="Glucose-methanol-choline oxidoreductase N-terminal" evidence="8">
    <location>
        <begin position="255"/>
        <end position="269"/>
    </location>
</feature>
<dbReference type="Pfam" id="PF00732">
    <property type="entry name" value="GMC_oxred_N"/>
    <property type="match status" value="1"/>
</dbReference>
<evidence type="ECO:0000256" key="2">
    <source>
        <dbReference type="ARBA" id="ARBA00010790"/>
    </source>
</evidence>
<proteinExistence type="inferred from homology"/>
<evidence type="ECO:0000313" key="9">
    <source>
        <dbReference type="EMBL" id="QBR03438.1"/>
    </source>
</evidence>
<comment type="cofactor">
    <cofactor evidence="1 5">
        <name>FAD</name>
        <dbReference type="ChEBI" id="CHEBI:57692"/>
    </cofactor>
</comment>